<evidence type="ECO:0000256" key="1">
    <source>
        <dbReference type="SAM" id="Phobius"/>
    </source>
</evidence>
<accession>A0A381PEN6</accession>
<dbReference type="AlphaFoldDB" id="A0A381PEN6"/>
<sequence>MKNKKLRKEIILFIIFLFFGLFLLPFLIYFIGYIVFGDYAGGGFTDLYKDLYIRISHIDPVAWFIILSPYLIWISLRQTLFLYRKRKNYRDKNTTVN</sequence>
<dbReference type="EMBL" id="UINC01000960">
    <property type="protein sequence ID" value="SUZ65456.1"/>
    <property type="molecule type" value="Genomic_DNA"/>
</dbReference>
<name>A0A381PEN6_9ZZZZ</name>
<reference evidence="2" key="1">
    <citation type="submission" date="2018-05" db="EMBL/GenBank/DDBJ databases">
        <authorList>
            <person name="Lanie J.A."/>
            <person name="Ng W.-L."/>
            <person name="Kazmierczak K.M."/>
            <person name="Andrzejewski T.M."/>
            <person name="Davidsen T.M."/>
            <person name="Wayne K.J."/>
            <person name="Tettelin H."/>
            <person name="Glass J.I."/>
            <person name="Rusch D."/>
            <person name="Podicherti R."/>
            <person name="Tsui H.-C.T."/>
            <person name="Winkler M.E."/>
        </authorList>
    </citation>
    <scope>NUCLEOTIDE SEQUENCE</scope>
</reference>
<evidence type="ECO:0000313" key="2">
    <source>
        <dbReference type="EMBL" id="SUZ65456.1"/>
    </source>
</evidence>
<organism evidence="2">
    <name type="scientific">marine metagenome</name>
    <dbReference type="NCBI Taxonomy" id="408172"/>
    <lineage>
        <taxon>unclassified sequences</taxon>
        <taxon>metagenomes</taxon>
        <taxon>ecological metagenomes</taxon>
    </lineage>
</organism>
<keyword evidence="1" id="KW-0812">Transmembrane</keyword>
<keyword evidence="1" id="KW-1133">Transmembrane helix</keyword>
<keyword evidence="1" id="KW-0472">Membrane</keyword>
<feature type="transmembrane region" description="Helical" evidence="1">
    <location>
        <begin position="12"/>
        <end position="36"/>
    </location>
</feature>
<proteinExistence type="predicted"/>
<gene>
    <name evidence="2" type="ORF">METZ01_LOCUS18310</name>
</gene>
<feature type="transmembrane region" description="Helical" evidence="1">
    <location>
        <begin position="61"/>
        <end position="83"/>
    </location>
</feature>
<protein>
    <submittedName>
        <fullName evidence="2">Uncharacterized protein</fullName>
    </submittedName>
</protein>